<organism evidence="1 2">
    <name type="scientific">Phytoplasma australiense</name>
    <dbReference type="NCBI Taxonomy" id="59748"/>
    <lineage>
        <taxon>Bacteria</taxon>
        <taxon>Bacillati</taxon>
        <taxon>Mycoplasmatota</taxon>
        <taxon>Mollicutes</taxon>
        <taxon>Acholeplasmatales</taxon>
        <taxon>Acholeplasmataceae</taxon>
        <taxon>Candidatus Phytoplasma</taxon>
        <taxon>16SrXII (Stolbur group)</taxon>
    </lineage>
</organism>
<dbReference type="NCBIfam" id="TIGR01484">
    <property type="entry name" value="HAD-SF-IIB"/>
    <property type="match status" value="1"/>
</dbReference>
<dbReference type="PANTHER" id="PTHR10000">
    <property type="entry name" value="PHOSPHOSERINE PHOSPHATASE"/>
    <property type="match status" value="1"/>
</dbReference>
<proteinExistence type="predicted"/>
<reference evidence="1 2" key="1">
    <citation type="journal article" date="2008" name="J. Bacteriol.">
        <title>Comparative genome analysis of 'Candidatus Phytoplasma australiense' (subgroup tuf-Australia I; rp-A) and 'Ca. Phytoplasma asteris' strains OY-M and AY-WB.</title>
        <authorList>
            <person name="Tran-Nguyen L.T."/>
            <person name="Kube M."/>
            <person name="Schneider B."/>
            <person name="Reinhardt R."/>
            <person name="Gibb K.S."/>
        </authorList>
    </citation>
    <scope>NUCLEOTIDE SEQUENCE [LARGE SCALE GENOMIC DNA]</scope>
</reference>
<dbReference type="GO" id="GO:0000287">
    <property type="term" value="F:magnesium ion binding"/>
    <property type="evidence" value="ECO:0007669"/>
    <property type="project" value="TreeGrafter"/>
</dbReference>
<dbReference type="Pfam" id="PF08282">
    <property type="entry name" value="Hydrolase_3"/>
    <property type="match status" value="1"/>
</dbReference>
<dbReference type="AlphaFoldDB" id="B1VA95"/>
<evidence type="ECO:0000313" key="1">
    <source>
        <dbReference type="EMBL" id="CAM11868.1"/>
    </source>
</evidence>
<sequence length="257" mass="29961">MTKKRLFFFDIDHTLYNNEKKIIPPQTQKLLHQLSQNRNNVLGIATGRSQSGLRVLQELKKLFRYFIVFNGAITFEKEKIIQKQVIPLQDVLKINQKALEAGNQIFNFSLEKKNNLFQIDADSKEFMINEECGQQPSLNEPIYKINLFHHDVQRVVNFLKEFSQFNAYFWKSGAVSLSAKVVSKAYGIAPIQKLYPDHQLICVGDGCNDEEMFRAANLSILMENTKYDYLKKIAKLIAPDIQNDRLFDFFQKHDLIY</sequence>
<dbReference type="InterPro" id="IPR023214">
    <property type="entry name" value="HAD_sf"/>
</dbReference>
<name>B1VA95_PHYAS</name>
<gene>
    <name evidence="1" type="primary">cof</name>
    <name evidence="1" type="ordered locus">PA0534</name>
</gene>
<dbReference type="SUPFAM" id="SSF56784">
    <property type="entry name" value="HAD-like"/>
    <property type="match status" value="1"/>
</dbReference>
<dbReference type="Gene3D" id="3.40.50.1000">
    <property type="entry name" value="HAD superfamily/HAD-like"/>
    <property type="match status" value="1"/>
</dbReference>
<dbReference type="KEGG" id="pal:PA0534"/>
<dbReference type="EMBL" id="AM422018">
    <property type="protein sequence ID" value="CAM11868.1"/>
    <property type="molecule type" value="Genomic_DNA"/>
</dbReference>
<dbReference type="GO" id="GO:0005829">
    <property type="term" value="C:cytosol"/>
    <property type="evidence" value="ECO:0007669"/>
    <property type="project" value="TreeGrafter"/>
</dbReference>
<dbReference type="InterPro" id="IPR036412">
    <property type="entry name" value="HAD-like_sf"/>
</dbReference>
<dbReference type="PANTHER" id="PTHR10000:SF25">
    <property type="entry name" value="PHOSPHATASE YKRA-RELATED"/>
    <property type="match status" value="1"/>
</dbReference>
<dbReference type="InterPro" id="IPR006379">
    <property type="entry name" value="HAD-SF_hydro_IIB"/>
</dbReference>
<dbReference type="GO" id="GO:0016791">
    <property type="term" value="F:phosphatase activity"/>
    <property type="evidence" value="ECO:0007669"/>
    <property type="project" value="UniProtKB-ARBA"/>
</dbReference>
<dbReference type="STRING" id="59748.PA0534"/>
<accession>B1VA95</accession>
<dbReference type="Gene3D" id="3.30.1240.10">
    <property type="match status" value="1"/>
</dbReference>
<protein>
    <submittedName>
        <fullName evidence="1">Putative hydrolase of HAD-superfamily subfamily IIB</fullName>
    </submittedName>
</protein>
<evidence type="ECO:0000313" key="2">
    <source>
        <dbReference type="Proteomes" id="UP000008323"/>
    </source>
</evidence>
<keyword evidence="1" id="KW-0378">Hydrolase</keyword>
<dbReference type="Proteomes" id="UP000008323">
    <property type="component" value="Chromosome"/>
</dbReference>
<dbReference type="eggNOG" id="COG0561">
    <property type="taxonomic scope" value="Bacteria"/>
</dbReference>